<protein>
    <recommendedName>
        <fullName evidence="5">BZIP domain-containing protein</fullName>
    </recommendedName>
</protein>
<dbReference type="EMBL" id="JAVRRF010000010">
    <property type="protein sequence ID" value="KAK5060935.1"/>
    <property type="molecule type" value="Genomic_DNA"/>
</dbReference>
<evidence type="ECO:0000313" key="3">
    <source>
        <dbReference type="EMBL" id="KAK5060935.1"/>
    </source>
</evidence>
<dbReference type="CDD" id="cd14686">
    <property type="entry name" value="bZIP"/>
    <property type="match status" value="1"/>
</dbReference>
<keyword evidence="1" id="KW-0175">Coiled coil</keyword>
<evidence type="ECO:0000256" key="1">
    <source>
        <dbReference type="SAM" id="Coils"/>
    </source>
</evidence>
<evidence type="ECO:0008006" key="5">
    <source>
        <dbReference type="Google" id="ProtNLM"/>
    </source>
</evidence>
<evidence type="ECO:0000313" key="4">
    <source>
        <dbReference type="Proteomes" id="UP001345691"/>
    </source>
</evidence>
<name>A0ABR0JCA1_9EURO</name>
<dbReference type="Proteomes" id="UP001345691">
    <property type="component" value="Unassembled WGS sequence"/>
</dbReference>
<gene>
    <name evidence="3" type="ORF">LTR69_005534</name>
</gene>
<accession>A0ABR0JCA1</accession>
<feature type="coiled-coil region" evidence="1">
    <location>
        <begin position="52"/>
        <end position="93"/>
    </location>
</feature>
<keyword evidence="4" id="KW-1185">Reference proteome</keyword>
<comment type="caution">
    <text evidence="3">The sequence shown here is derived from an EMBL/GenBank/DDBJ whole genome shotgun (WGS) entry which is preliminary data.</text>
</comment>
<dbReference type="Pfam" id="PF11905">
    <property type="entry name" value="DUF3425"/>
    <property type="match status" value="1"/>
</dbReference>
<organism evidence="3 4">
    <name type="scientific">Exophiala sideris</name>
    <dbReference type="NCBI Taxonomy" id="1016849"/>
    <lineage>
        <taxon>Eukaryota</taxon>
        <taxon>Fungi</taxon>
        <taxon>Dikarya</taxon>
        <taxon>Ascomycota</taxon>
        <taxon>Pezizomycotina</taxon>
        <taxon>Eurotiomycetes</taxon>
        <taxon>Chaetothyriomycetidae</taxon>
        <taxon>Chaetothyriales</taxon>
        <taxon>Herpotrichiellaceae</taxon>
        <taxon>Exophiala</taxon>
    </lineage>
</organism>
<feature type="region of interest" description="Disordered" evidence="2">
    <location>
        <begin position="1"/>
        <end position="26"/>
    </location>
</feature>
<sequence>MQSVAPIVGLSPHGNDQSGRGIAISPRSVAHYTPTQLYRKRAFDRVNQRETRTRKKERVKCLQEENVDLNSKIESLQSELLELRAERDQRSEHLRSLSPNNGPRVWEVYPVALPPVTRLDHIMYHFRTRSLLGFLQDPMKEIAQTSFPSVVSLLNGRFTEDTPVASIVGEHGPWMQITSSAARTAVMYNICLYLRWLLSRSESTYLALPTHLRPTVMQLTTPHPMWVDIMPWPQGRDQLISHMTWETEQEKFRLLHNETLSVNWPFPLSDILVSDSNNDIALNPSFEAHVRNIENYTIGIQLTDNFPYMDSIPSHPVSRDD</sequence>
<dbReference type="InterPro" id="IPR021833">
    <property type="entry name" value="DUF3425"/>
</dbReference>
<reference evidence="3 4" key="1">
    <citation type="submission" date="2023-08" db="EMBL/GenBank/DDBJ databases">
        <title>Black Yeasts Isolated from many extreme environments.</title>
        <authorList>
            <person name="Coleine C."/>
            <person name="Stajich J.E."/>
            <person name="Selbmann L."/>
        </authorList>
    </citation>
    <scope>NUCLEOTIDE SEQUENCE [LARGE SCALE GENOMIC DNA]</scope>
    <source>
        <strain evidence="3 4">CCFEE 6328</strain>
    </source>
</reference>
<dbReference type="PANTHER" id="PTHR37012">
    <property type="entry name" value="B-ZIP TRANSCRIPTION FACTOR (EUROFUNG)-RELATED"/>
    <property type="match status" value="1"/>
</dbReference>
<proteinExistence type="predicted"/>
<dbReference type="PANTHER" id="PTHR37012:SF2">
    <property type="entry name" value="BZIP DOMAIN-CONTAINING PROTEIN-RELATED"/>
    <property type="match status" value="1"/>
</dbReference>
<evidence type="ECO:0000256" key="2">
    <source>
        <dbReference type="SAM" id="MobiDB-lite"/>
    </source>
</evidence>